<dbReference type="Pfam" id="PF04321">
    <property type="entry name" value="RmlD_sub_bind"/>
    <property type="match status" value="1"/>
</dbReference>
<dbReference type="Gene3D" id="3.40.50.720">
    <property type="entry name" value="NAD(P)-binding Rossmann-like Domain"/>
    <property type="match status" value="1"/>
</dbReference>
<comment type="function">
    <text evidence="6">Catalyzes the reduction of dTDP-6-deoxy-L-lyxo-4-hexulose to yield dTDP-L-rhamnose.</text>
</comment>
<dbReference type="eggNOG" id="COG1091">
    <property type="taxonomic scope" value="Bacteria"/>
</dbReference>
<evidence type="ECO:0000313" key="8">
    <source>
        <dbReference type="EMBL" id="ACN15262.1"/>
    </source>
</evidence>
<dbReference type="GO" id="GO:0019305">
    <property type="term" value="P:dTDP-rhamnose biosynthetic process"/>
    <property type="evidence" value="ECO:0007669"/>
    <property type="project" value="UniProtKB-UniPathway"/>
</dbReference>
<proteinExistence type="inferred from homology"/>
<evidence type="ECO:0000259" key="7">
    <source>
        <dbReference type="Pfam" id="PF04321"/>
    </source>
</evidence>
<protein>
    <recommendedName>
        <fullName evidence="4 6">dTDP-4-dehydrorhamnose reductase</fullName>
        <ecNumber evidence="3 6">1.1.1.133</ecNumber>
    </recommendedName>
</protein>
<comment type="catalytic activity">
    <reaction evidence="5">
        <text>dTDP-beta-L-rhamnose + NADP(+) = dTDP-4-dehydro-beta-L-rhamnose + NADPH + H(+)</text>
        <dbReference type="Rhea" id="RHEA:21796"/>
        <dbReference type="ChEBI" id="CHEBI:15378"/>
        <dbReference type="ChEBI" id="CHEBI:57510"/>
        <dbReference type="ChEBI" id="CHEBI:57783"/>
        <dbReference type="ChEBI" id="CHEBI:58349"/>
        <dbReference type="ChEBI" id="CHEBI:62830"/>
        <dbReference type="EC" id="1.1.1.133"/>
    </reaction>
</comment>
<evidence type="ECO:0000313" key="9">
    <source>
        <dbReference type="Proteomes" id="UP000000442"/>
    </source>
</evidence>
<dbReference type="AlphaFoldDB" id="C0QDJ8"/>
<dbReference type="EMBL" id="CP001087">
    <property type="protein sequence ID" value="ACN15262.1"/>
    <property type="molecule type" value="Genomic_DNA"/>
</dbReference>
<dbReference type="GO" id="GO:0008831">
    <property type="term" value="F:dTDP-4-dehydrorhamnose reductase activity"/>
    <property type="evidence" value="ECO:0007669"/>
    <property type="project" value="UniProtKB-EC"/>
</dbReference>
<evidence type="ECO:0000256" key="4">
    <source>
        <dbReference type="ARBA" id="ARBA00017099"/>
    </source>
</evidence>
<dbReference type="CDD" id="cd05254">
    <property type="entry name" value="dTDP_HR_like_SDR_e"/>
    <property type="match status" value="1"/>
</dbReference>
<dbReference type="UniPathway" id="UPA00124"/>
<dbReference type="NCBIfam" id="TIGR01214">
    <property type="entry name" value="rmlD"/>
    <property type="match status" value="1"/>
</dbReference>
<comment type="pathway">
    <text evidence="1 6">Carbohydrate biosynthesis; dTDP-L-rhamnose biosynthesis.</text>
</comment>
<evidence type="ECO:0000256" key="3">
    <source>
        <dbReference type="ARBA" id="ARBA00012929"/>
    </source>
</evidence>
<dbReference type="OrthoDB" id="9803892at2"/>
<sequence>MRILICGGTGQLGQDCTRVFNKNHSVQSFGSRDLDISDPDLVERTIRELAPEVVINCAAYTNVDGCEDNRDHAFHVNAVGAENLARSCRTVDALMVHISTDYVFDGKKEPPLTYAETDPTAPLNVYGASKLEGEKRVAALLEKQIIVRTAWLYGAQGNNFIKTILKLTLGNPEKTIRVVDDQFGSPTWTLRLALQLERLVEADGRGIFHATAEGYCSWYEFATYFLKKMDVSHNIIACTTQEYPLPATRPFNSILDNARLKQKNMNRMTGWRHGVDLFVSRFRQELLDECS</sequence>
<evidence type="ECO:0000256" key="1">
    <source>
        <dbReference type="ARBA" id="ARBA00004781"/>
    </source>
</evidence>
<reference evidence="8 9" key="1">
    <citation type="journal article" date="2009" name="Environ. Microbiol.">
        <title>Genome sequence of Desulfobacterium autotrophicum HRM2, a marine sulfate reducer oxidizing organic carbon completely to carbon dioxide.</title>
        <authorList>
            <person name="Strittmatter A.W."/>
            <person name="Liesegang H."/>
            <person name="Rabus R."/>
            <person name="Decker I."/>
            <person name="Amann J."/>
            <person name="Andres S."/>
            <person name="Henne A."/>
            <person name="Fricke W.F."/>
            <person name="Martinez-Arias R."/>
            <person name="Bartels D."/>
            <person name="Goesmann A."/>
            <person name="Krause L."/>
            <person name="Puehler A."/>
            <person name="Klenk H.P."/>
            <person name="Richter M."/>
            <person name="Schuler M."/>
            <person name="Gloeckner F.O."/>
            <person name="Meyerdierks A."/>
            <person name="Gottschalk G."/>
            <person name="Amann R."/>
        </authorList>
    </citation>
    <scope>NUCLEOTIDE SEQUENCE [LARGE SCALE GENOMIC DNA]</scope>
    <source>
        <strain evidence="9">ATCC 43914 / DSM 3382 / HRM2</strain>
    </source>
</reference>
<accession>C0QDJ8</accession>
<organism evidence="8 9">
    <name type="scientific">Desulforapulum autotrophicum (strain ATCC 43914 / DSM 3382 / VKM B-1955 / HRM2)</name>
    <name type="common">Desulfobacterium autotrophicum</name>
    <dbReference type="NCBI Taxonomy" id="177437"/>
    <lineage>
        <taxon>Bacteria</taxon>
        <taxon>Pseudomonadati</taxon>
        <taxon>Thermodesulfobacteriota</taxon>
        <taxon>Desulfobacteria</taxon>
        <taxon>Desulfobacterales</taxon>
        <taxon>Desulfobacteraceae</taxon>
        <taxon>Desulforapulum</taxon>
    </lineage>
</organism>
<dbReference type="Gene3D" id="3.90.25.10">
    <property type="entry name" value="UDP-galactose 4-epimerase, domain 1"/>
    <property type="match status" value="1"/>
</dbReference>
<dbReference type="GO" id="GO:0005829">
    <property type="term" value="C:cytosol"/>
    <property type="evidence" value="ECO:0007669"/>
    <property type="project" value="TreeGrafter"/>
</dbReference>
<dbReference type="EC" id="1.1.1.133" evidence="3 6"/>
<keyword evidence="6" id="KW-0521">NADP</keyword>
<dbReference type="SUPFAM" id="SSF51735">
    <property type="entry name" value="NAD(P)-binding Rossmann-fold domains"/>
    <property type="match status" value="1"/>
</dbReference>
<dbReference type="RefSeq" id="WP_015904032.1">
    <property type="nucleotide sequence ID" value="NC_012108.1"/>
</dbReference>
<dbReference type="PANTHER" id="PTHR10491">
    <property type="entry name" value="DTDP-4-DEHYDRORHAMNOSE REDUCTASE"/>
    <property type="match status" value="1"/>
</dbReference>
<evidence type="ECO:0000256" key="5">
    <source>
        <dbReference type="ARBA" id="ARBA00048200"/>
    </source>
</evidence>
<dbReference type="PANTHER" id="PTHR10491:SF4">
    <property type="entry name" value="METHIONINE ADENOSYLTRANSFERASE 2 SUBUNIT BETA"/>
    <property type="match status" value="1"/>
</dbReference>
<dbReference type="STRING" id="177437.HRM2_21640"/>
<name>C0QDJ8_DESAH</name>
<evidence type="ECO:0000256" key="6">
    <source>
        <dbReference type="RuleBase" id="RU364082"/>
    </source>
</evidence>
<dbReference type="InterPro" id="IPR005913">
    <property type="entry name" value="dTDP_dehydrorham_reduct"/>
</dbReference>
<dbReference type="HOGENOM" id="CLU_045518_1_2_7"/>
<dbReference type="Proteomes" id="UP000000442">
    <property type="component" value="Chromosome"/>
</dbReference>
<comment type="similarity">
    <text evidence="2 6">Belongs to the dTDP-4-dehydrorhamnose reductase family.</text>
</comment>
<keyword evidence="9" id="KW-1185">Reference proteome</keyword>
<dbReference type="InterPro" id="IPR036291">
    <property type="entry name" value="NAD(P)-bd_dom_sf"/>
</dbReference>
<feature type="domain" description="RmlD-like substrate binding" evidence="7">
    <location>
        <begin position="1"/>
        <end position="282"/>
    </location>
</feature>
<dbReference type="KEGG" id="dat:HRM2_21640"/>
<gene>
    <name evidence="8" type="primary">rfbD</name>
    <name evidence="8" type="ordered locus">HRM2_21640</name>
</gene>
<dbReference type="InterPro" id="IPR029903">
    <property type="entry name" value="RmlD-like-bd"/>
</dbReference>
<evidence type="ECO:0000256" key="2">
    <source>
        <dbReference type="ARBA" id="ARBA00010944"/>
    </source>
</evidence>
<keyword evidence="6 8" id="KW-0560">Oxidoreductase</keyword>